<gene>
    <name evidence="1" type="ORF">RUM43_005413</name>
</gene>
<sequence>MENFSVVAWGGFPAAAYAAYAAGRGYSGYPSFGLSYPTGNHLATLYQHPLTLLSYPLDLGVCNSSNVHSLPL</sequence>
<protein>
    <submittedName>
        <fullName evidence="1">Uncharacterized protein</fullName>
    </submittedName>
</protein>
<organism evidence="1 2">
    <name type="scientific">Polyplax serrata</name>
    <name type="common">Common mouse louse</name>
    <dbReference type="NCBI Taxonomy" id="468196"/>
    <lineage>
        <taxon>Eukaryota</taxon>
        <taxon>Metazoa</taxon>
        <taxon>Ecdysozoa</taxon>
        <taxon>Arthropoda</taxon>
        <taxon>Hexapoda</taxon>
        <taxon>Insecta</taxon>
        <taxon>Pterygota</taxon>
        <taxon>Neoptera</taxon>
        <taxon>Paraneoptera</taxon>
        <taxon>Psocodea</taxon>
        <taxon>Troctomorpha</taxon>
        <taxon>Phthiraptera</taxon>
        <taxon>Anoplura</taxon>
        <taxon>Polyplacidae</taxon>
        <taxon>Polyplax</taxon>
    </lineage>
</organism>
<proteinExistence type="predicted"/>
<accession>A0AAN8S4R4</accession>
<name>A0AAN8S4R4_POLSC</name>
<evidence type="ECO:0000313" key="2">
    <source>
        <dbReference type="Proteomes" id="UP001372834"/>
    </source>
</evidence>
<evidence type="ECO:0000313" key="1">
    <source>
        <dbReference type="EMBL" id="KAK6625122.1"/>
    </source>
</evidence>
<dbReference type="EMBL" id="JAWJWE010000037">
    <property type="protein sequence ID" value="KAK6625122.1"/>
    <property type="molecule type" value="Genomic_DNA"/>
</dbReference>
<reference evidence="1 2" key="1">
    <citation type="submission" date="2023-10" db="EMBL/GenBank/DDBJ databases">
        <title>Genomes of two closely related lineages of the louse Polyplax serrata with different host specificities.</title>
        <authorList>
            <person name="Martinu J."/>
            <person name="Tarabai H."/>
            <person name="Stefka J."/>
            <person name="Hypsa V."/>
        </authorList>
    </citation>
    <scope>NUCLEOTIDE SEQUENCE [LARGE SCALE GENOMIC DNA]</scope>
    <source>
        <strain evidence="1">HR10_N</strain>
    </source>
</reference>
<dbReference type="Proteomes" id="UP001372834">
    <property type="component" value="Unassembled WGS sequence"/>
</dbReference>
<comment type="caution">
    <text evidence="1">The sequence shown here is derived from an EMBL/GenBank/DDBJ whole genome shotgun (WGS) entry which is preliminary data.</text>
</comment>
<dbReference type="AlphaFoldDB" id="A0AAN8S4R4"/>